<dbReference type="RefSeq" id="WP_273900142.1">
    <property type="nucleotide sequence ID" value="NZ_JAMDGS010000009.1"/>
</dbReference>
<keyword evidence="2" id="KW-1185">Reference proteome</keyword>
<name>A0ABT5PNM9_9PSED</name>
<dbReference type="Proteomes" id="UP001150531">
    <property type="component" value="Unassembled WGS sequence"/>
</dbReference>
<dbReference type="EMBL" id="JAMDGS010000009">
    <property type="protein sequence ID" value="MDD1125515.1"/>
    <property type="molecule type" value="Genomic_DNA"/>
</dbReference>
<proteinExistence type="predicted"/>
<evidence type="ECO:0000313" key="2">
    <source>
        <dbReference type="Proteomes" id="UP001150531"/>
    </source>
</evidence>
<comment type="caution">
    <text evidence="1">The sequence shown here is derived from an EMBL/GenBank/DDBJ whole genome shotgun (WGS) entry which is preliminary data.</text>
</comment>
<accession>A0ABT5PNM9</accession>
<gene>
    <name evidence="1" type="ORF">M5G18_13050</name>
</gene>
<protein>
    <recommendedName>
        <fullName evidence="3">NlpC/P60 domain-containing protein</fullName>
    </recommendedName>
</protein>
<evidence type="ECO:0008006" key="3">
    <source>
        <dbReference type="Google" id="ProtNLM"/>
    </source>
</evidence>
<organism evidence="1 2">
    <name type="scientific">Pseudomonas aphyarum</name>
    <dbReference type="NCBI Taxonomy" id="2942629"/>
    <lineage>
        <taxon>Bacteria</taxon>
        <taxon>Pseudomonadati</taxon>
        <taxon>Pseudomonadota</taxon>
        <taxon>Gammaproteobacteria</taxon>
        <taxon>Pseudomonadales</taxon>
        <taxon>Pseudomonadaceae</taxon>
        <taxon>Pseudomonas</taxon>
    </lineage>
</organism>
<evidence type="ECO:0000313" key="1">
    <source>
        <dbReference type="EMBL" id="MDD1125515.1"/>
    </source>
</evidence>
<reference evidence="1" key="1">
    <citation type="submission" date="2022-05" db="EMBL/GenBank/DDBJ databases">
        <title>Novel Pseudomonas spp. Isolated from a Rainbow Trout Aquaculture Facility.</title>
        <authorList>
            <person name="Testerman T."/>
            <person name="Graf J."/>
        </authorList>
    </citation>
    <scope>NUCLEOTIDE SEQUENCE</scope>
    <source>
        <strain evidence="1">ID386</strain>
    </source>
</reference>
<sequence length="148" mass="16290">MIIPLIQDLQIAEVQFHGIPNQERIAIYVHKYCSLAEYCLMLSMPSVEGVPLPVKDQMLWFGTGFVNPGDWIFVYTAAGHTTILPGQISAGTTLQPRIISLHWGKDHTIFQNRALNPMLVKIGAVAGPPQPMPAYQGNLSNKSHGLLS</sequence>